<dbReference type="InterPro" id="IPR022764">
    <property type="entry name" value="Peptidase_S54_rhomboid_dom"/>
</dbReference>
<evidence type="ECO:0000256" key="3">
    <source>
        <dbReference type="ARBA" id="ARBA00022692"/>
    </source>
</evidence>
<comment type="similarity">
    <text evidence="2">Belongs to the peptidase S54 family.</text>
</comment>
<dbReference type="InterPro" id="IPR050925">
    <property type="entry name" value="Rhomboid_protease_S54"/>
</dbReference>
<dbReference type="PANTHER" id="PTHR43731">
    <property type="entry name" value="RHOMBOID PROTEASE"/>
    <property type="match status" value="1"/>
</dbReference>
<keyword evidence="5 8" id="KW-1133">Transmembrane helix</keyword>
<dbReference type="Gene3D" id="1.20.1540.10">
    <property type="entry name" value="Rhomboid-like"/>
    <property type="match status" value="1"/>
</dbReference>
<comment type="subcellular location">
    <subcellularLocation>
        <location evidence="1">Membrane</location>
        <topology evidence="1">Multi-pass membrane protein</topology>
    </subcellularLocation>
</comment>
<evidence type="ECO:0000256" key="1">
    <source>
        <dbReference type="ARBA" id="ARBA00004141"/>
    </source>
</evidence>
<keyword evidence="6 8" id="KW-0472">Membrane</keyword>
<evidence type="ECO:0000256" key="6">
    <source>
        <dbReference type="ARBA" id="ARBA00023136"/>
    </source>
</evidence>
<gene>
    <name evidence="10" type="ORF">E4U13_006695</name>
</gene>
<feature type="coiled-coil region" evidence="7">
    <location>
        <begin position="220"/>
        <end position="250"/>
    </location>
</feature>
<name>A0A9P7Q4U9_9HYPO</name>
<feature type="transmembrane region" description="Helical" evidence="8">
    <location>
        <begin position="465"/>
        <end position="484"/>
    </location>
</feature>
<accession>A0A9P7Q4U9</accession>
<dbReference type="InterPro" id="IPR035952">
    <property type="entry name" value="Rhomboid-like_sf"/>
</dbReference>
<evidence type="ECO:0000256" key="4">
    <source>
        <dbReference type="ARBA" id="ARBA00022801"/>
    </source>
</evidence>
<dbReference type="Proteomes" id="UP000732380">
    <property type="component" value="Unassembled WGS sequence"/>
</dbReference>
<evidence type="ECO:0000259" key="9">
    <source>
        <dbReference type="Pfam" id="PF01694"/>
    </source>
</evidence>
<evidence type="ECO:0000313" key="11">
    <source>
        <dbReference type="Proteomes" id="UP000732380"/>
    </source>
</evidence>
<sequence>MSYFFSLLPPSTEPLNSRQHRLPSLNAAALCPLTYVGGMNVLSISYAPCALLRAASRRVATAATTTPTLKVKDELRFGSRWLSKSSAWSISNNQSSPFKERITRTRSVLRLTHRCPSRLSRRTIFSASKSNIIRQYEYLPKDYRDNVGLQFSDQDLSDEDITHIFGRGFDATTGNHLLRILHGRRVAGTLEDPAYAESTAKFPPQLIDSGLKYLREEVPVNELLNAGLRAEDELNQMDQETARREAQERRDQGIYDESTDALLDVPDDPVYGRSELDKIRARNIARQKALDLAAEEKRLAREAEQAANGAGPLVKAEEGRRAITNPKVAEYYLKAQSDLQEPPEMKAWERILPSATVVVLVLGFLGAVAMVYEEPMPRYRLLRDISTAQATVGTVIALNALVFLCWRIPPLWAFFNKYMITVVATIKPATLFTSTISHSRLTHLLSNMLPLWFVGTAVHEEHGRAAFLTLYLGCGALGFFGSLVTYTMRGWLHVTSLGASGATLGLCAGYFWDHRNEDFRILDLAPDGLKGIILLALLTAVQIAAFGRTAKLQVDIASHVSGMVAGILGIEIFNKLERWRDGSEKVASANEVFEVSVRGN</sequence>
<dbReference type="GO" id="GO:0006465">
    <property type="term" value="P:signal peptide processing"/>
    <property type="evidence" value="ECO:0007669"/>
    <property type="project" value="TreeGrafter"/>
</dbReference>
<reference evidence="10 11" key="1">
    <citation type="journal article" date="2020" name="bioRxiv">
        <title>Whole genome comparisons of ergot fungi reveals the divergence and evolution of species within the genus Claviceps are the result of varying mechanisms driving genome evolution and host range expansion.</title>
        <authorList>
            <person name="Wyka S.A."/>
            <person name="Mondo S.J."/>
            <person name="Liu M."/>
            <person name="Dettman J."/>
            <person name="Nalam V."/>
            <person name="Broders K.D."/>
        </authorList>
    </citation>
    <scope>NUCLEOTIDE SEQUENCE [LARGE SCALE GENOMIC DNA]</scope>
    <source>
        <strain evidence="10 11">LM576</strain>
    </source>
</reference>
<evidence type="ECO:0000313" key="10">
    <source>
        <dbReference type="EMBL" id="KAG6120325.1"/>
    </source>
</evidence>
<evidence type="ECO:0000256" key="2">
    <source>
        <dbReference type="ARBA" id="ARBA00009045"/>
    </source>
</evidence>
<proteinExistence type="inferred from homology"/>
<keyword evidence="7" id="KW-0175">Coiled coil</keyword>
<dbReference type="PANTHER" id="PTHR43731:SF14">
    <property type="entry name" value="PRESENILIN-ASSOCIATED RHOMBOID-LIKE PROTEIN, MITOCHONDRIAL"/>
    <property type="match status" value="1"/>
</dbReference>
<comment type="caution">
    <text evidence="10">The sequence shown here is derived from an EMBL/GenBank/DDBJ whole genome shotgun (WGS) entry which is preliminary data.</text>
</comment>
<keyword evidence="3 8" id="KW-0812">Transmembrane</keyword>
<keyword evidence="11" id="KW-1185">Reference proteome</keyword>
<dbReference type="GO" id="GO:0016020">
    <property type="term" value="C:membrane"/>
    <property type="evidence" value="ECO:0007669"/>
    <property type="project" value="UniProtKB-SubCell"/>
</dbReference>
<feature type="domain" description="Peptidase S54 rhomboid" evidence="9">
    <location>
        <begin position="430"/>
        <end position="568"/>
    </location>
</feature>
<feature type="transmembrane region" description="Helical" evidence="8">
    <location>
        <begin position="532"/>
        <end position="550"/>
    </location>
</feature>
<evidence type="ECO:0000256" key="5">
    <source>
        <dbReference type="ARBA" id="ARBA00022989"/>
    </source>
</evidence>
<dbReference type="SUPFAM" id="SSF144091">
    <property type="entry name" value="Rhomboid-like"/>
    <property type="match status" value="1"/>
</dbReference>
<protein>
    <recommendedName>
        <fullName evidence="9">Peptidase S54 rhomboid domain-containing protein</fullName>
    </recommendedName>
</protein>
<dbReference type="Pfam" id="PF01694">
    <property type="entry name" value="Rhomboid"/>
    <property type="match status" value="1"/>
</dbReference>
<evidence type="ECO:0000256" key="7">
    <source>
        <dbReference type="SAM" id="Coils"/>
    </source>
</evidence>
<feature type="transmembrane region" description="Helical" evidence="8">
    <location>
        <begin position="351"/>
        <end position="372"/>
    </location>
</feature>
<evidence type="ECO:0000256" key="8">
    <source>
        <dbReference type="SAM" id="Phobius"/>
    </source>
</evidence>
<dbReference type="AlphaFoldDB" id="A0A9P7Q4U9"/>
<dbReference type="EMBL" id="SRQM01000060">
    <property type="protein sequence ID" value="KAG6120325.1"/>
    <property type="molecule type" value="Genomic_DNA"/>
</dbReference>
<feature type="transmembrane region" description="Helical" evidence="8">
    <location>
        <begin position="490"/>
        <end position="512"/>
    </location>
</feature>
<keyword evidence="4" id="KW-0378">Hydrolase</keyword>
<dbReference type="GO" id="GO:0004252">
    <property type="term" value="F:serine-type endopeptidase activity"/>
    <property type="evidence" value="ECO:0007669"/>
    <property type="project" value="InterPro"/>
</dbReference>
<organism evidence="10 11">
    <name type="scientific">Claviceps humidiphila</name>
    <dbReference type="NCBI Taxonomy" id="1294629"/>
    <lineage>
        <taxon>Eukaryota</taxon>
        <taxon>Fungi</taxon>
        <taxon>Dikarya</taxon>
        <taxon>Ascomycota</taxon>
        <taxon>Pezizomycotina</taxon>
        <taxon>Sordariomycetes</taxon>
        <taxon>Hypocreomycetidae</taxon>
        <taxon>Hypocreales</taxon>
        <taxon>Clavicipitaceae</taxon>
        <taxon>Claviceps</taxon>
    </lineage>
</organism>
<feature type="transmembrane region" description="Helical" evidence="8">
    <location>
        <begin position="392"/>
        <end position="409"/>
    </location>
</feature>